<protein>
    <recommendedName>
        <fullName evidence="3">DUF2116 family Zn-ribbon domain-containing protein</fullName>
    </recommendedName>
</protein>
<accession>A0A1T5H404</accession>
<evidence type="ECO:0000313" key="2">
    <source>
        <dbReference type="Proteomes" id="UP000190897"/>
    </source>
</evidence>
<reference evidence="2" key="1">
    <citation type="submission" date="2017-02" db="EMBL/GenBank/DDBJ databases">
        <authorList>
            <person name="Varghese N."/>
            <person name="Submissions S."/>
        </authorList>
    </citation>
    <scope>NUCLEOTIDE SEQUENCE [LARGE SCALE GENOMIC DNA]</scope>
    <source>
        <strain evidence="2">DSM 22270</strain>
    </source>
</reference>
<organism evidence="1 2">
    <name type="scientific">Dyadobacter psychrophilus</name>
    <dbReference type="NCBI Taxonomy" id="651661"/>
    <lineage>
        <taxon>Bacteria</taxon>
        <taxon>Pseudomonadati</taxon>
        <taxon>Bacteroidota</taxon>
        <taxon>Cytophagia</taxon>
        <taxon>Cytophagales</taxon>
        <taxon>Spirosomataceae</taxon>
        <taxon>Dyadobacter</taxon>
    </lineage>
</organism>
<dbReference type="EMBL" id="FUZA01000008">
    <property type="protein sequence ID" value="SKC15386.1"/>
    <property type="molecule type" value="Genomic_DNA"/>
</dbReference>
<dbReference type="AlphaFoldDB" id="A0A1T5H404"/>
<evidence type="ECO:0008006" key="3">
    <source>
        <dbReference type="Google" id="ProtNLM"/>
    </source>
</evidence>
<keyword evidence="2" id="KW-1185">Reference proteome</keyword>
<dbReference type="STRING" id="651661.SAMN05660293_04842"/>
<evidence type="ECO:0000313" key="1">
    <source>
        <dbReference type="EMBL" id="SKC15386.1"/>
    </source>
</evidence>
<proteinExistence type="predicted"/>
<gene>
    <name evidence="1" type="ORF">SAMN05660293_04842</name>
</gene>
<name>A0A1T5H404_9BACT</name>
<dbReference type="Proteomes" id="UP000190897">
    <property type="component" value="Unassembled WGS sequence"/>
</dbReference>
<sequence length="197" mass="23088">MNVQFVETTLPNRLYKCAASIGCDSVINYLQSDTSICSRLQTEKPVSWALQKLFYYIAKRDYICTLTNPVNRIRLNIEKMKNCLECGKPLMGRVDKKFCSDMCRNSYNNRLNSDSYNIVRNMNNQLRKNRRILEELCPDDKSKTTKSQLIGKGFDFNLITSVRPTLKGNIYHFVYDYGYLELENDIYLIVKDKRLDK</sequence>